<dbReference type="GO" id="GO:0002116">
    <property type="term" value="C:semaphorin receptor complex"/>
    <property type="evidence" value="ECO:0007669"/>
    <property type="project" value="TreeGrafter"/>
</dbReference>
<keyword evidence="2 5" id="KW-0472">Membrane</keyword>
<dbReference type="SUPFAM" id="SSF101912">
    <property type="entry name" value="Sema domain"/>
    <property type="match status" value="1"/>
</dbReference>
<evidence type="ECO:0000259" key="7">
    <source>
        <dbReference type="SMART" id="SM00429"/>
    </source>
</evidence>
<dbReference type="InterPro" id="IPR031148">
    <property type="entry name" value="Plexin"/>
</dbReference>
<dbReference type="InterPro" id="IPR046800">
    <property type="entry name" value="Plexin_RBD"/>
</dbReference>
<dbReference type="InterPro" id="IPR036352">
    <property type="entry name" value="Semap_dom_sf"/>
</dbReference>
<organism evidence="8">
    <name type="scientific">Lamprotornis superbus</name>
    <dbReference type="NCBI Taxonomy" id="245042"/>
    <lineage>
        <taxon>Eukaryota</taxon>
        <taxon>Metazoa</taxon>
        <taxon>Chordata</taxon>
        <taxon>Craniata</taxon>
        <taxon>Vertebrata</taxon>
        <taxon>Euteleostomi</taxon>
        <taxon>Archelosauria</taxon>
        <taxon>Archosauria</taxon>
        <taxon>Dinosauria</taxon>
        <taxon>Saurischia</taxon>
        <taxon>Theropoda</taxon>
        <taxon>Coelurosauria</taxon>
        <taxon>Aves</taxon>
        <taxon>Neognathae</taxon>
        <taxon>Neoaves</taxon>
        <taxon>Telluraves</taxon>
        <taxon>Australaves</taxon>
        <taxon>Passeriformes</taxon>
        <taxon>Sturnidae</taxon>
        <taxon>Lamprotornis</taxon>
    </lineage>
</organism>
<dbReference type="OrthoDB" id="384877at2759"/>
<feature type="transmembrane region" description="Helical" evidence="5">
    <location>
        <begin position="1105"/>
        <end position="1126"/>
    </location>
</feature>
<dbReference type="InterPro" id="IPR008936">
    <property type="entry name" value="Rho_GTPase_activation_prot"/>
</dbReference>
<feature type="domain" description="IPT/TIG" evidence="7">
    <location>
        <begin position="717"/>
        <end position="806"/>
    </location>
</feature>
<comment type="subcellular location">
    <subcellularLocation>
        <location evidence="1">Membrane</location>
    </subcellularLocation>
</comment>
<dbReference type="EMBL" id="JADDUC010000015">
    <property type="protein sequence ID" value="KAG0127582.1"/>
    <property type="molecule type" value="Genomic_DNA"/>
</dbReference>
<dbReference type="Gene3D" id="2.130.10.10">
    <property type="entry name" value="YVTN repeat-like/Quinoprotein amine dehydrogenase"/>
    <property type="match status" value="1"/>
</dbReference>
<dbReference type="CDD" id="cd00102">
    <property type="entry name" value="IPT"/>
    <property type="match status" value="2"/>
</dbReference>
<keyword evidence="5" id="KW-1133">Transmembrane helix</keyword>
<dbReference type="InterPro" id="IPR015943">
    <property type="entry name" value="WD40/YVTN_repeat-like_dom_sf"/>
</dbReference>
<evidence type="ECO:0000256" key="4">
    <source>
        <dbReference type="ARBA" id="ARBA00023180"/>
    </source>
</evidence>
<gene>
    <name evidence="9" type="ORF">IHE44_0012108</name>
    <name evidence="8" type="ORF">IHE44_002696</name>
</gene>
<dbReference type="SMART" id="SM00429">
    <property type="entry name" value="IPT"/>
    <property type="match status" value="1"/>
</dbReference>
<dbReference type="InterPro" id="IPR002165">
    <property type="entry name" value="Plexin_repeat"/>
</dbReference>
<dbReference type="SUPFAM" id="SSF48350">
    <property type="entry name" value="GTPase activation domain, GAP"/>
    <property type="match status" value="1"/>
</dbReference>
<dbReference type="GO" id="GO:0050772">
    <property type="term" value="P:positive regulation of axonogenesis"/>
    <property type="evidence" value="ECO:0007669"/>
    <property type="project" value="TreeGrafter"/>
</dbReference>
<dbReference type="Gene3D" id="3.10.20.90">
    <property type="entry name" value="Phosphatidylinositol 3-kinase Catalytic Subunit, Chain A, domain 1"/>
    <property type="match status" value="1"/>
</dbReference>
<dbReference type="GO" id="GO:0017154">
    <property type="term" value="F:semaphorin receptor activity"/>
    <property type="evidence" value="ECO:0007669"/>
    <property type="project" value="InterPro"/>
</dbReference>
<protein>
    <submittedName>
        <fullName evidence="9">Plexin-C1</fullName>
    </submittedName>
</protein>
<reference evidence="8" key="1">
    <citation type="submission" date="2020-10" db="EMBL/GenBank/DDBJ databases">
        <title>Feather gene expression reveals the developmental basis of iridescence in African starlings.</title>
        <authorList>
            <person name="Rubenstein D.R."/>
        </authorList>
    </citation>
    <scope>NUCLEOTIDE SEQUENCE</scope>
    <source>
        <strain evidence="8">SS15</strain>
        <tissue evidence="8">Liver</tissue>
    </source>
</reference>
<keyword evidence="4" id="KW-0325">Glycoprotein</keyword>
<dbReference type="CDD" id="cd12789">
    <property type="entry name" value="RasGAP_plexin_C1"/>
    <property type="match status" value="1"/>
</dbReference>
<dbReference type="InterPro" id="IPR013548">
    <property type="entry name" value="Plexin_cytoplasmic_RasGAP_dom"/>
</dbReference>
<keyword evidence="3" id="KW-1015">Disulfide bond</keyword>
<dbReference type="EMBL" id="JADDUC020000005">
    <property type="protein sequence ID" value="KAI1239009.1"/>
    <property type="molecule type" value="Genomic_DNA"/>
</dbReference>
<dbReference type="SUPFAM" id="SSF103575">
    <property type="entry name" value="Plexin repeat"/>
    <property type="match status" value="1"/>
</dbReference>
<accession>A0A835TZ68</accession>
<name>A0A835TZ68_9PASS</name>
<proteinExistence type="predicted"/>
<dbReference type="Pfam" id="PF01833">
    <property type="entry name" value="TIG"/>
    <property type="match status" value="1"/>
</dbReference>
<evidence type="ECO:0000313" key="9">
    <source>
        <dbReference type="EMBL" id="KAI1239009.1"/>
    </source>
</evidence>
<evidence type="ECO:0000256" key="2">
    <source>
        <dbReference type="ARBA" id="ARBA00023136"/>
    </source>
</evidence>
<evidence type="ECO:0000259" key="6">
    <source>
        <dbReference type="SMART" id="SM00423"/>
    </source>
</evidence>
<feature type="non-terminal residue" evidence="8">
    <location>
        <position position="1588"/>
    </location>
</feature>
<dbReference type="Proteomes" id="UP000618051">
    <property type="component" value="Unassembled WGS sequence"/>
</dbReference>
<comment type="caution">
    <text evidence="8">The sequence shown here is derived from an EMBL/GenBank/DDBJ whole genome shotgun (WGS) entry which is preliminary data.</text>
</comment>
<dbReference type="Pfam" id="PF08337">
    <property type="entry name" value="Plexin_cytopl"/>
    <property type="match status" value="1"/>
</dbReference>
<evidence type="ECO:0000313" key="10">
    <source>
        <dbReference type="Proteomes" id="UP000618051"/>
    </source>
</evidence>
<reference evidence="9" key="3">
    <citation type="submission" date="2022-01" db="EMBL/GenBank/DDBJ databases">
        <authorList>
            <person name="Rubenstein D.R."/>
        </authorList>
    </citation>
    <scope>NUCLEOTIDE SEQUENCE</scope>
    <source>
        <strain evidence="9">SS15</strain>
        <tissue evidence="9">Liver</tissue>
    </source>
</reference>
<dbReference type="Gene3D" id="1.10.506.10">
    <property type="entry name" value="GTPase Activation - p120gap, domain 1"/>
    <property type="match status" value="2"/>
</dbReference>
<dbReference type="PANTHER" id="PTHR22625">
    <property type="entry name" value="PLEXIN"/>
    <property type="match status" value="1"/>
</dbReference>
<evidence type="ECO:0000313" key="8">
    <source>
        <dbReference type="EMBL" id="KAG0127582.1"/>
    </source>
</evidence>
<keyword evidence="5" id="KW-0812">Transmembrane</keyword>
<dbReference type="GO" id="GO:0007162">
    <property type="term" value="P:negative regulation of cell adhesion"/>
    <property type="evidence" value="ECO:0007669"/>
    <property type="project" value="TreeGrafter"/>
</dbReference>
<dbReference type="GO" id="GO:0030334">
    <property type="term" value="P:regulation of cell migration"/>
    <property type="evidence" value="ECO:0007669"/>
    <property type="project" value="TreeGrafter"/>
</dbReference>
<dbReference type="GO" id="GO:0008360">
    <property type="term" value="P:regulation of cell shape"/>
    <property type="evidence" value="ECO:0007669"/>
    <property type="project" value="TreeGrafter"/>
</dbReference>
<evidence type="ECO:0000256" key="1">
    <source>
        <dbReference type="ARBA" id="ARBA00004370"/>
    </source>
</evidence>
<sequence length="1588" mass="178627">SFELPGAPIDNIEVSGGAVLVAGGSCLYELRPELQPRRRVVPAAGQGCGEPPGMRSNLLLHYEEAGGVGVLLTGWTQDGGACQVWEQPSYRQRLNQSEVVSCLPDGSTAGVVFQQAGAWYLAVAATYSTSADTNHLHCEPSKSDKETVITVRSMVNLKSKEELGIIKRREEPLHFVDALQWGDHLFFPYYTLKARLANNTEPPSMAVLHQLRPSESGLTLKGHVYLDCGCRSLIISSSLVRQGERGWWVGVFRHSHNTKAWNSTAVCIFGMEEMKDQAYASTHFNMNGKSSEAQSIKKLPTLIHSGLVAVYGTVVLNRIVLFLGTDDGQLLKAILNEDMISNCPEVLYEIEEETSIFPKLRLDPVNNNYIYLPSANKVRRIPVANCGRFASEQECLSAKDPYCGWCSFNQRCTLKENCTHSNSINGWYNISHAPDKDLKILLSFPAKYQVVVTANVSKILTFCMIKIVTAVEIFYENVVLKNSSCFCNLTTPMITDNDCLVLEASLSSSSWNITQTFQLKNCSQCIHKGECASCEWIRVSPVTTCQDDCNATASKGITTVQKTEHISIQSIEPLWISTLGKSEITVKGKNFTRASGIKLILTGITGCKPDVNFIQKMPYFVSSTPCSLFPPPSGSSDRDSVLSLSLAVGYRLRVVTPMSGICVSVFVFFSSIKVRNVLNDTQMTFALPPTRKEAKSICIQANGKKCSPPMTLHYVSLPSCSRITPNTSWISGGRKITTTGRNFNVVDSVIISDDQRSNLTVSRCPGNASEYHYLTPSLSHATEGKVVDMMLKVDTTFIPCVKLHYHPDPVFINYQLHTELDPDLELKIYKENDNLNISKTEVEVYLSYMTGAQTKRIWFSVQNITKKPDRSTILCKFKREGTDKIDFSTVKVFVKLGNFEHEVKPTSSNIYLYVLILLPIVVGVIIAAFIVTRYKSKELTRKQSQQLELLEYEIRKEIREGFAELQMDELDVVDSFGTVPFLDYKHFALRTFFPEQPCIPRAAGCHPGRMQPVAPLAHQHICRCDTVTHSSSWGALVDCCASAAQQYRSGGFASIFSEEMPQSRDQTSKDESFNMLHALICNKNFLVTLIHTLEKQKNFSVKDRCLFASFLTIALQTKLVYLTHILEVLTRDLMEQSSNVQPKLLLRRTESVVEKLLTNWMSVCLSGFLRETIGEPFYLLVTTLNQRINKGPVDAITCKALYTLNEDWLLWQVSEFKTVTVNIIFEKIPENESGDASQTIPVNVLDCDTIGQAKEKSLQAFFNKNGFLYGLQLDEIGLELVSEEQQRELLDIDGSSEVMEDGIRKLNTIGHYEISNGATIKVFKKKANTRSDVDYSDEHCHLILPDSEANKDVKGAGHKGKQKFKVKEMYLTKLLSTKVAIHSVVEKLFRSIWSLPNNKAPVAIKYFFDFLDAQAESKKITDPDVVHIWKTNSLPLRFWVNILKNPQFVFDIKKTSHIDGCLSVIAQAFMDAFSLAEQTLGKEAPTNKLLYAKDIPLYKKEVKAYYKAIRDLPPLTTAEVEEFLAQESKKHENEFNEKVALFEIYKYIVKYYDEIVSKLERERGFEEVQKQLQQVKALFDEKKKCKWH</sequence>
<evidence type="ECO:0000256" key="5">
    <source>
        <dbReference type="SAM" id="Phobius"/>
    </source>
</evidence>
<evidence type="ECO:0000256" key="3">
    <source>
        <dbReference type="ARBA" id="ARBA00023157"/>
    </source>
</evidence>
<dbReference type="Pfam" id="PF20170">
    <property type="entry name" value="Plexin_RBD"/>
    <property type="match status" value="1"/>
</dbReference>
<dbReference type="InterPro" id="IPR002909">
    <property type="entry name" value="IPT_dom"/>
</dbReference>
<keyword evidence="10" id="KW-1185">Reference proteome</keyword>
<dbReference type="GO" id="GO:0005886">
    <property type="term" value="C:plasma membrane"/>
    <property type="evidence" value="ECO:0007669"/>
    <property type="project" value="TreeGrafter"/>
</dbReference>
<feature type="domain" description="PSI" evidence="6">
    <location>
        <begin position="385"/>
        <end position="434"/>
    </location>
</feature>
<feature type="transmembrane region" description="Helical" evidence="5">
    <location>
        <begin position="910"/>
        <end position="932"/>
    </location>
</feature>
<dbReference type="Gene3D" id="3.30.1680.10">
    <property type="entry name" value="ligand-binding face of the semaphorins, domain 2"/>
    <property type="match status" value="1"/>
</dbReference>
<dbReference type="Pfam" id="PF01437">
    <property type="entry name" value="PSI"/>
    <property type="match status" value="1"/>
</dbReference>
<reference evidence="9 10" key="2">
    <citation type="journal article" date="2021" name="J. Hered.">
        <title>Feather Gene Expression Elucidates the Developmental Basis of Plumage Iridescence in African Starlings.</title>
        <authorList>
            <person name="Rubenstein D.R."/>
            <person name="Corvelo A."/>
            <person name="MacManes M.D."/>
            <person name="Maia R."/>
            <person name="Narzisi G."/>
            <person name="Rousaki A."/>
            <person name="Vandenabeele P."/>
            <person name="Shawkey M.D."/>
            <person name="Solomon J."/>
        </authorList>
    </citation>
    <scope>NUCLEOTIDE SEQUENCE [LARGE SCALE GENOMIC DNA]</scope>
    <source>
        <strain evidence="9">SS15</strain>
    </source>
</reference>
<dbReference type="PANTHER" id="PTHR22625:SF4">
    <property type="entry name" value="PLEXIN-C1"/>
    <property type="match status" value="1"/>
</dbReference>
<dbReference type="InterPro" id="IPR016201">
    <property type="entry name" value="PSI"/>
</dbReference>
<dbReference type="SMART" id="SM00423">
    <property type="entry name" value="PSI"/>
    <property type="match status" value="1"/>
</dbReference>